<keyword evidence="4" id="KW-0804">Transcription</keyword>
<dbReference type="SUPFAM" id="SSF51215">
    <property type="entry name" value="Regulatory protein AraC"/>
    <property type="match status" value="1"/>
</dbReference>
<dbReference type="SUPFAM" id="SSF46689">
    <property type="entry name" value="Homeodomain-like"/>
    <property type="match status" value="2"/>
</dbReference>
<dbReference type="GO" id="GO:0043565">
    <property type="term" value="F:sequence-specific DNA binding"/>
    <property type="evidence" value="ECO:0007669"/>
    <property type="project" value="InterPro"/>
</dbReference>
<name>A0A6A8AFB1_9HYPH</name>
<dbReference type="Gene3D" id="1.10.10.60">
    <property type="entry name" value="Homeodomain-like"/>
    <property type="match status" value="1"/>
</dbReference>
<dbReference type="Proteomes" id="UP000435138">
    <property type="component" value="Unassembled WGS sequence"/>
</dbReference>
<dbReference type="PROSITE" id="PS00041">
    <property type="entry name" value="HTH_ARAC_FAMILY_1"/>
    <property type="match status" value="1"/>
</dbReference>
<dbReference type="AlphaFoldDB" id="A0A6A8AFB1"/>
<organism evidence="6 7">
    <name type="scientific">Endobacterium cereale</name>
    <dbReference type="NCBI Taxonomy" id="2663029"/>
    <lineage>
        <taxon>Bacteria</taxon>
        <taxon>Pseudomonadati</taxon>
        <taxon>Pseudomonadota</taxon>
        <taxon>Alphaproteobacteria</taxon>
        <taxon>Hyphomicrobiales</taxon>
        <taxon>Rhizobiaceae</taxon>
        <taxon>Endobacterium</taxon>
    </lineage>
</organism>
<accession>A0A6A8AFB1</accession>
<gene>
    <name evidence="6" type="ORF">GAO09_20615</name>
</gene>
<dbReference type="InterPro" id="IPR009057">
    <property type="entry name" value="Homeodomain-like_sf"/>
</dbReference>
<keyword evidence="3" id="KW-0010">Activator</keyword>
<evidence type="ECO:0000256" key="4">
    <source>
        <dbReference type="ARBA" id="ARBA00023163"/>
    </source>
</evidence>
<dbReference type="InterPro" id="IPR003313">
    <property type="entry name" value="AraC-bd"/>
</dbReference>
<sequence>MTMAILVSNMQKNSVRGFQETEPLARHAVSSLERSCKTGFADGMHIAPPSRGIERIEARFHGNGFSPHRHDTYALGLTLHGVQTFRYRGAGRFSNPGNVIVLHPDEVHDGAAGTEEGLIYRMIYLPPDLIGAVNGHRTSLPFVADPVVRDMRLWQALADILCDLEHEPGDLALDDVVMRVEAGLRRRASSRVTTVQAAARTAVLYARDILEDCCREEIRSEALEAATGLDRYELARQFRRLLGTSPHHYLVMRRLDRAKQLMAASGRLADVAADAGFADQAHFTRHFRKTFGMTPGRWIALRKNAR</sequence>
<feature type="domain" description="HTH araC/xylS-type" evidence="5">
    <location>
        <begin position="204"/>
        <end position="301"/>
    </location>
</feature>
<evidence type="ECO:0000256" key="3">
    <source>
        <dbReference type="ARBA" id="ARBA00023159"/>
    </source>
</evidence>
<dbReference type="GO" id="GO:0003700">
    <property type="term" value="F:DNA-binding transcription factor activity"/>
    <property type="evidence" value="ECO:0007669"/>
    <property type="project" value="InterPro"/>
</dbReference>
<keyword evidence="2" id="KW-0238">DNA-binding</keyword>
<dbReference type="Pfam" id="PF12833">
    <property type="entry name" value="HTH_18"/>
    <property type="match status" value="1"/>
</dbReference>
<dbReference type="PANTHER" id="PTHR46796:SF2">
    <property type="entry name" value="TRANSCRIPTIONAL REGULATORY PROTEIN"/>
    <property type="match status" value="1"/>
</dbReference>
<dbReference type="PRINTS" id="PR00032">
    <property type="entry name" value="HTHARAC"/>
</dbReference>
<evidence type="ECO:0000313" key="6">
    <source>
        <dbReference type="EMBL" id="MQY48440.1"/>
    </source>
</evidence>
<dbReference type="InterPro" id="IPR018062">
    <property type="entry name" value="HTH_AraC-typ_CS"/>
</dbReference>
<proteinExistence type="predicted"/>
<keyword evidence="7" id="KW-1185">Reference proteome</keyword>
<evidence type="ECO:0000256" key="2">
    <source>
        <dbReference type="ARBA" id="ARBA00023125"/>
    </source>
</evidence>
<evidence type="ECO:0000259" key="5">
    <source>
        <dbReference type="PROSITE" id="PS01124"/>
    </source>
</evidence>
<dbReference type="PROSITE" id="PS01124">
    <property type="entry name" value="HTH_ARAC_FAMILY_2"/>
    <property type="match status" value="1"/>
</dbReference>
<dbReference type="InterPro" id="IPR018060">
    <property type="entry name" value="HTH_AraC"/>
</dbReference>
<dbReference type="EMBL" id="WIXI01000048">
    <property type="protein sequence ID" value="MQY48440.1"/>
    <property type="molecule type" value="Genomic_DNA"/>
</dbReference>
<protein>
    <submittedName>
        <fullName evidence="6">Helix-turn-helix domain-containing protein</fullName>
    </submittedName>
</protein>
<dbReference type="InterPro" id="IPR020449">
    <property type="entry name" value="Tscrpt_reg_AraC-type_HTH"/>
</dbReference>
<reference evidence="6 7" key="1">
    <citation type="submission" date="2019-11" db="EMBL/GenBank/DDBJ databases">
        <title>Genome analysis of Rhizobacterium cereale a novel genus and species isolated from maize roots in North Spain.</title>
        <authorList>
            <person name="Menendez E."/>
            <person name="Flores-Felix J.D."/>
            <person name="Ramirez-Bahena M.-H."/>
            <person name="Igual J.M."/>
            <person name="Garcia-Fraile P."/>
            <person name="Peix A."/>
            <person name="Velazquez E."/>
        </authorList>
    </citation>
    <scope>NUCLEOTIDE SEQUENCE [LARGE SCALE GENOMIC DNA]</scope>
    <source>
        <strain evidence="6 7">RZME27</strain>
    </source>
</reference>
<dbReference type="Pfam" id="PF02311">
    <property type="entry name" value="AraC_binding"/>
    <property type="match status" value="1"/>
</dbReference>
<evidence type="ECO:0000256" key="1">
    <source>
        <dbReference type="ARBA" id="ARBA00023015"/>
    </source>
</evidence>
<keyword evidence="1" id="KW-0805">Transcription regulation</keyword>
<dbReference type="InterPro" id="IPR050204">
    <property type="entry name" value="AraC_XylS_family_regulators"/>
</dbReference>
<dbReference type="InterPro" id="IPR037923">
    <property type="entry name" value="HTH-like"/>
</dbReference>
<dbReference type="PANTHER" id="PTHR46796">
    <property type="entry name" value="HTH-TYPE TRANSCRIPTIONAL ACTIVATOR RHAS-RELATED"/>
    <property type="match status" value="1"/>
</dbReference>
<comment type="caution">
    <text evidence="6">The sequence shown here is derived from an EMBL/GenBank/DDBJ whole genome shotgun (WGS) entry which is preliminary data.</text>
</comment>
<dbReference type="SMART" id="SM00342">
    <property type="entry name" value="HTH_ARAC"/>
    <property type="match status" value="1"/>
</dbReference>
<evidence type="ECO:0000313" key="7">
    <source>
        <dbReference type="Proteomes" id="UP000435138"/>
    </source>
</evidence>